<dbReference type="InterPro" id="IPR022185">
    <property type="entry name" value="DUF3712"/>
</dbReference>
<keyword evidence="1" id="KW-1133">Transmembrane helix</keyword>
<evidence type="ECO:0000313" key="2">
    <source>
        <dbReference type="EMBL" id="OAD78906.1"/>
    </source>
</evidence>
<accession>A0A167Q1F7</accession>
<reference evidence="3" key="1">
    <citation type="submission" date="2015-06" db="EMBL/GenBank/DDBJ databases">
        <title>Expansion of signal transduction pathways in fungi by whole-genome duplication.</title>
        <authorList>
            <consortium name="DOE Joint Genome Institute"/>
            <person name="Corrochano L.M."/>
            <person name="Kuo A."/>
            <person name="Marcet-Houben M."/>
            <person name="Polaino S."/>
            <person name="Salamov A."/>
            <person name="Villalobos J.M."/>
            <person name="Alvarez M.I."/>
            <person name="Avalos J."/>
            <person name="Benito E.P."/>
            <person name="Benoit I."/>
            <person name="Burger G."/>
            <person name="Camino L.P."/>
            <person name="Canovas D."/>
            <person name="Cerda-Olmedo E."/>
            <person name="Cheng J.-F."/>
            <person name="Dominguez A."/>
            <person name="Elias M."/>
            <person name="Eslava A.P."/>
            <person name="Glaser F."/>
            <person name="Grimwood J."/>
            <person name="Gutierrez G."/>
            <person name="Heitman J."/>
            <person name="Henrissat B."/>
            <person name="Iturriaga E.A."/>
            <person name="Lang B.F."/>
            <person name="Lavin J.L."/>
            <person name="Lee S."/>
            <person name="Li W."/>
            <person name="Lindquist E."/>
            <person name="Lopez-Garcia S."/>
            <person name="Luque E.M."/>
            <person name="Marcos A.T."/>
            <person name="Martin J."/>
            <person name="McCluskey K."/>
            <person name="Medina H.R."/>
            <person name="Miralles-Duran A."/>
            <person name="Miyazaki A."/>
            <person name="Munoz-Torres E."/>
            <person name="Oguiza J.A."/>
            <person name="Ohm R."/>
            <person name="Olmedo M."/>
            <person name="Orejas M."/>
            <person name="Ortiz-Castellanos L."/>
            <person name="Pisabarro A.G."/>
            <person name="Rodriguez-Romero J."/>
            <person name="Ruiz-Herrera J."/>
            <person name="Ruiz-Vazquez R."/>
            <person name="Sanz C."/>
            <person name="Schackwitz W."/>
            <person name="Schmutz J."/>
            <person name="Shahriari M."/>
            <person name="Shelest E."/>
            <person name="Silva-Franco F."/>
            <person name="Soanes D."/>
            <person name="Syed K."/>
            <person name="Tagua V.G."/>
            <person name="Talbot N.J."/>
            <person name="Thon M."/>
            <person name="De vries R.P."/>
            <person name="Wiebenga A."/>
            <person name="Yadav J.S."/>
            <person name="Braun E.L."/>
            <person name="Baker S."/>
            <person name="Garre V."/>
            <person name="Horwitz B."/>
            <person name="Torres-Martinez S."/>
            <person name="Idnurm A."/>
            <person name="Herrera-Estrella A."/>
            <person name="Gabaldon T."/>
            <person name="Grigoriev I.V."/>
        </authorList>
    </citation>
    <scope>NUCLEOTIDE SEQUENCE [LARGE SCALE GENOMIC DNA]</scope>
    <source>
        <strain evidence="3">NRRL 1555(-)</strain>
    </source>
</reference>
<keyword evidence="1" id="KW-0472">Membrane</keyword>
<dbReference type="STRING" id="763407.A0A167Q1F7"/>
<sequence>MPGSINNGRPLAVDDPNEQHYQHAINDRGIEEGYVEEYAEKPPLPTKRKFYKKKKFWIICLSVGLVIFIVVLLLILFVAFPKIAQSIMNKANLSVREANISFSNPQTTGTITKRDGEIDTNSTFYMSMVTDMSNTGPFHADIKFQNPIEVYYNETMIGSITLPDSKIAGGKGVLEAVTPFVIADTAYFAAFTREMLAREKFTWTLKGKLKITALTRTATIDLNKDIVLEGKFPYHNL</sequence>
<dbReference type="Pfam" id="PF12505">
    <property type="entry name" value="DUF3712"/>
    <property type="match status" value="1"/>
</dbReference>
<evidence type="ECO:0000313" key="3">
    <source>
        <dbReference type="Proteomes" id="UP000077315"/>
    </source>
</evidence>
<dbReference type="Proteomes" id="UP000077315">
    <property type="component" value="Unassembled WGS sequence"/>
</dbReference>
<dbReference type="EMBL" id="KV440973">
    <property type="protein sequence ID" value="OAD78906.1"/>
    <property type="molecule type" value="Genomic_DNA"/>
</dbReference>
<keyword evidence="3" id="KW-1185">Reference proteome</keyword>
<dbReference type="InterPro" id="IPR046368">
    <property type="entry name" value="Tag1"/>
</dbReference>
<dbReference type="OrthoDB" id="10039566at2759"/>
<feature type="transmembrane region" description="Helical" evidence="1">
    <location>
        <begin position="56"/>
        <end position="80"/>
    </location>
</feature>
<dbReference type="AlphaFoldDB" id="A0A167Q1F7"/>
<gene>
    <name evidence="2" type="ORF">PHYBLDRAFT_140964</name>
</gene>
<organism evidence="2 3">
    <name type="scientific">Phycomyces blakesleeanus (strain ATCC 8743b / DSM 1359 / FGSC 10004 / NBRC 33097 / NRRL 1555)</name>
    <dbReference type="NCBI Taxonomy" id="763407"/>
    <lineage>
        <taxon>Eukaryota</taxon>
        <taxon>Fungi</taxon>
        <taxon>Fungi incertae sedis</taxon>
        <taxon>Mucoromycota</taxon>
        <taxon>Mucoromycotina</taxon>
        <taxon>Mucoromycetes</taxon>
        <taxon>Mucorales</taxon>
        <taxon>Phycomycetaceae</taxon>
        <taxon>Phycomyces</taxon>
    </lineage>
</organism>
<dbReference type="PANTHER" id="PTHR35895">
    <property type="entry name" value="CHROMOSOME 16, WHOLE GENOME SHOTGUN SEQUENCE"/>
    <property type="match status" value="1"/>
</dbReference>
<dbReference type="GO" id="GO:0000329">
    <property type="term" value="C:fungal-type vacuole membrane"/>
    <property type="evidence" value="ECO:0007669"/>
    <property type="project" value="InterPro"/>
</dbReference>
<dbReference type="PANTHER" id="PTHR35895:SF1">
    <property type="entry name" value="LIPID-BINDING SERUM GLYCOPROTEIN C-TERMINAL DOMAIN-CONTAINING PROTEIN"/>
    <property type="match status" value="1"/>
</dbReference>
<dbReference type="GeneID" id="28991400"/>
<dbReference type="InParanoid" id="A0A167Q1F7"/>
<dbReference type="RefSeq" id="XP_018296946.1">
    <property type="nucleotide sequence ID" value="XM_018430494.1"/>
</dbReference>
<name>A0A167Q1F7_PHYB8</name>
<protein>
    <submittedName>
        <fullName evidence="2">Uncharacterized protein</fullName>
    </submittedName>
</protein>
<proteinExistence type="predicted"/>
<evidence type="ECO:0000256" key="1">
    <source>
        <dbReference type="SAM" id="Phobius"/>
    </source>
</evidence>
<dbReference type="VEuPathDB" id="FungiDB:PHYBLDRAFT_140964"/>
<keyword evidence="1" id="KW-0812">Transmembrane</keyword>